<keyword evidence="1" id="KW-0479">Metal-binding</keyword>
<evidence type="ECO:0000256" key="2">
    <source>
        <dbReference type="ARBA" id="ARBA00023002"/>
    </source>
</evidence>
<comment type="caution">
    <text evidence="6">The sequence shown here is derived from an EMBL/GenBank/DDBJ whole genome shotgun (WGS) entry which is preliminary data.</text>
</comment>
<evidence type="ECO:0000256" key="1">
    <source>
        <dbReference type="ARBA" id="ARBA00022723"/>
    </source>
</evidence>
<dbReference type="GO" id="GO:0051536">
    <property type="term" value="F:iron-sulfur cluster binding"/>
    <property type="evidence" value="ECO:0007669"/>
    <property type="project" value="UniProtKB-KW"/>
</dbReference>
<reference evidence="6" key="1">
    <citation type="journal article" date="2020" name="mSystems">
        <title>Genome- and Community-Level Interaction Insights into Carbon Utilization and Element Cycling Functions of Hydrothermarchaeota in Hydrothermal Sediment.</title>
        <authorList>
            <person name="Zhou Z."/>
            <person name="Liu Y."/>
            <person name="Xu W."/>
            <person name="Pan J."/>
            <person name="Luo Z.H."/>
            <person name="Li M."/>
        </authorList>
    </citation>
    <scope>NUCLEOTIDE SEQUENCE [LARGE SCALE GENOMIC DNA]</scope>
    <source>
        <strain evidence="6">SpSt-783</strain>
    </source>
</reference>
<dbReference type="AlphaFoldDB" id="A0A7C6EHN8"/>
<dbReference type="EMBL" id="DTHJ01000137">
    <property type="protein sequence ID" value="HHS63303.1"/>
    <property type="molecule type" value="Genomic_DNA"/>
</dbReference>
<gene>
    <name evidence="6" type="ORF">ENV70_06810</name>
</gene>
<keyword evidence="2" id="KW-0560">Oxidoreductase</keyword>
<evidence type="ECO:0000259" key="5">
    <source>
        <dbReference type="Pfam" id="PF02662"/>
    </source>
</evidence>
<sequence>MSDFKPKIIVFCCNWCSYAGADLAGVSRLQMNPNFRIIRTMCSGRVEPEFILTAFKKGVDGVLITGCHPGDCHYISGNYKALRRYNALKLLLKEMGVDDRRLKLEWISAGEGARFQEVVNNFIKSITELGPIA</sequence>
<proteinExistence type="predicted"/>
<protein>
    <submittedName>
        <fullName evidence="6">Hydrogenase iron-sulfur subunit</fullName>
    </submittedName>
</protein>
<name>A0A7C6EHN8_UNCW3</name>
<dbReference type="InterPro" id="IPR003813">
    <property type="entry name" value="MvhD/FlpD"/>
</dbReference>
<keyword evidence="4" id="KW-0411">Iron-sulfur</keyword>
<evidence type="ECO:0000256" key="3">
    <source>
        <dbReference type="ARBA" id="ARBA00023004"/>
    </source>
</evidence>
<dbReference type="Pfam" id="PF02662">
    <property type="entry name" value="FlpD"/>
    <property type="match status" value="1"/>
</dbReference>
<dbReference type="GO" id="GO:0016491">
    <property type="term" value="F:oxidoreductase activity"/>
    <property type="evidence" value="ECO:0007669"/>
    <property type="project" value="UniProtKB-KW"/>
</dbReference>
<evidence type="ECO:0000256" key="4">
    <source>
        <dbReference type="ARBA" id="ARBA00023014"/>
    </source>
</evidence>
<keyword evidence="3" id="KW-0408">Iron</keyword>
<dbReference type="GO" id="GO:0046872">
    <property type="term" value="F:metal ion binding"/>
    <property type="evidence" value="ECO:0007669"/>
    <property type="project" value="UniProtKB-KW"/>
</dbReference>
<evidence type="ECO:0000313" key="6">
    <source>
        <dbReference type="EMBL" id="HHS63303.1"/>
    </source>
</evidence>
<feature type="domain" description="F420-non-reducing hydrogenase iron-sulfur subunit D" evidence="5">
    <location>
        <begin position="8"/>
        <end position="130"/>
    </location>
</feature>
<accession>A0A7C6EHN8</accession>
<organism evidence="6">
    <name type="scientific">candidate division WOR-3 bacterium</name>
    <dbReference type="NCBI Taxonomy" id="2052148"/>
    <lineage>
        <taxon>Bacteria</taxon>
        <taxon>Bacteria division WOR-3</taxon>
    </lineage>
</organism>